<evidence type="ECO:0000256" key="1">
    <source>
        <dbReference type="SAM" id="Phobius"/>
    </source>
</evidence>
<dbReference type="Pfam" id="PF13229">
    <property type="entry name" value="Beta_helix"/>
    <property type="match status" value="1"/>
</dbReference>
<reference evidence="3 4" key="1">
    <citation type="submission" date="2018-06" db="EMBL/GenBank/DDBJ databases">
        <title>A transcriptomic atlas of mushroom development highlights an independent origin of complex multicellularity.</title>
        <authorList>
            <consortium name="DOE Joint Genome Institute"/>
            <person name="Krizsan K."/>
            <person name="Almasi E."/>
            <person name="Merenyi Z."/>
            <person name="Sahu N."/>
            <person name="Viragh M."/>
            <person name="Koszo T."/>
            <person name="Mondo S."/>
            <person name="Kiss B."/>
            <person name="Balint B."/>
            <person name="Kues U."/>
            <person name="Barry K."/>
            <person name="Hegedus J.C."/>
            <person name="Henrissat B."/>
            <person name="Johnson J."/>
            <person name="Lipzen A."/>
            <person name="Ohm R."/>
            <person name="Nagy I."/>
            <person name="Pangilinan J."/>
            <person name="Yan J."/>
            <person name="Xiong Y."/>
            <person name="Grigoriev I.V."/>
            <person name="Hibbett D.S."/>
            <person name="Nagy L.G."/>
        </authorList>
    </citation>
    <scope>NUCLEOTIDE SEQUENCE [LARGE SCALE GENOMIC DNA]</scope>
    <source>
        <strain evidence="3 4">SZMC22713</strain>
    </source>
</reference>
<keyword evidence="1" id="KW-0472">Membrane</keyword>
<proteinExistence type="predicted"/>
<dbReference type="InterPro" id="IPR006626">
    <property type="entry name" value="PbH1"/>
</dbReference>
<dbReference type="InterPro" id="IPR011050">
    <property type="entry name" value="Pectin_lyase_fold/virulence"/>
</dbReference>
<evidence type="ECO:0000313" key="4">
    <source>
        <dbReference type="Proteomes" id="UP000294933"/>
    </source>
</evidence>
<organism evidence="3 4">
    <name type="scientific">Rickenella mellea</name>
    <dbReference type="NCBI Taxonomy" id="50990"/>
    <lineage>
        <taxon>Eukaryota</taxon>
        <taxon>Fungi</taxon>
        <taxon>Dikarya</taxon>
        <taxon>Basidiomycota</taxon>
        <taxon>Agaricomycotina</taxon>
        <taxon>Agaricomycetes</taxon>
        <taxon>Hymenochaetales</taxon>
        <taxon>Rickenellaceae</taxon>
        <taxon>Rickenella</taxon>
    </lineage>
</organism>
<name>A0A4V3AZJ6_9AGAM</name>
<feature type="domain" description="Right handed beta helix" evidence="2">
    <location>
        <begin position="158"/>
        <end position="253"/>
    </location>
</feature>
<evidence type="ECO:0000313" key="3">
    <source>
        <dbReference type="EMBL" id="TDL29398.1"/>
    </source>
</evidence>
<sequence>MSRSTMLSRDDCVNPNPDNTLTDRLNTALNSSGPGYVLSLCPNTEYIILAPIHFAFPGQEMSTLGYPTGEARAVLTVQGPVRNGTGHTTAVDGTCANCDGVRLRNIQVNGTRKGASPTTGGANIEMGGSNANQLIEYVHSFDPRSWSCLHVAEGSLSCTNVTVQNNDIGPCGSDMSKQWADGISFSCRNGVVRNNLLNNPTDGGIVLFGSPGTLVENNTIWVENRTMLGGINMVDHEPFNGDYTGVIVRDNLIMGGFATNPPTTEDGYLGYNKYNVMIKIGIAIGPRTWFGDEFGANVSMSGTVENNELSGAFGYGIAISSARNFTIQKNFLTRNTAFIGSPGPKCNPKDTTPSPMPFLVDQSLVNGSSLQVDFQPVADGNALTCIIPPQSGDQWPYSNGTTTPPTGNSGQLPVGSRALLIVGVILGVLAAMGATWFVVKWRRRKGTRSPSSSHLK</sequence>
<keyword evidence="4" id="KW-1185">Reference proteome</keyword>
<gene>
    <name evidence="3" type="ORF">BD410DRAFT_779798</name>
</gene>
<dbReference type="InterPro" id="IPR039448">
    <property type="entry name" value="Beta_helix"/>
</dbReference>
<dbReference type="SMART" id="SM00710">
    <property type="entry name" value="PbH1"/>
    <property type="match status" value="5"/>
</dbReference>
<dbReference type="Gene3D" id="2.160.20.10">
    <property type="entry name" value="Single-stranded right-handed beta-helix, Pectin lyase-like"/>
    <property type="match status" value="1"/>
</dbReference>
<dbReference type="STRING" id="50990.A0A4V3AZJ6"/>
<dbReference type="EMBL" id="ML170156">
    <property type="protein sequence ID" value="TDL29398.1"/>
    <property type="molecule type" value="Genomic_DNA"/>
</dbReference>
<dbReference type="OrthoDB" id="2587928at2759"/>
<dbReference type="InterPro" id="IPR012334">
    <property type="entry name" value="Pectin_lyas_fold"/>
</dbReference>
<feature type="transmembrane region" description="Helical" evidence="1">
    <location>
        <begin position="418"/>
        <end position="439"/>
    </location>
</feature>
<accession>A0A4V3AZJ6</accession>
<dbReference type="Proteomes" id="UP000294933">
    <property type="component" value="Unassembled WGS sequence"/>
</dbReference>
<evidence type="ECO:0000259" key="2">
    <source>
        <dbReference type="Pfam" id="PF13229"/>
    </source>
</evidence>
<dbReference type="AlphaFoldDB" id="A0A4V3AZJ6"/>
<keyword evidence="1" id="KW-0812">Transmembrane</keyword>
<dbReference type="VEuPathDB" id="FungiDB:BD410DRAFT_779798"/>
<keyword evidence="1" id="KW-1133">Transmembrane helix</keyword>
<dbReference type="SUPFAM" id="SSF51126">
    <property type="entry name" value="Pectin lyase-like"/>
    <property type="match status" value="1"/>
</dbReference>
<protein>
    <recommendedName>
        <fullName evidence="2">Right handed beta helix domain-containing protein</fullName>
    </recommendedName>
</protein>